<evidence type="ECO:0000256" key="4">
    <source>
        <dbReference type="ARBA" id="ARBA00023015"/>
    </source>
</evidence>
<dbReference type="OrthoDB" id="5322661at2759"/>
<sequence length="1038" mass="113694">MDSLVKEWVLFLDKCLETRIPIDLFAAAATQLHTRSPLPGRKLAALLVKPRAAGANSVDPRVIVYAERLLALNKVDASDILSAAFQFSKDRTLQASDNTSPRDPSGWQNPPELDEILFHRLHKSFSGERPERPVTNAEGVRTLKAVTRWMSAMVTSHTNDSMLQAMTGIQQQPQQQSINVREGLGMLVVGLIENGKILQLLNRGELKDVRKGFAQALTTFIPFLAQTSIQISNRLEIYQKEHDFNDKSSVGPNGETNENSGLEVAALQLEAVIDLPQINTRAGLYIFLNSLLVARPLTDDITINNYLHSFYKMDAQSMATDLVTASFDILANAMYRSESTQTMTGLKSFLVNKIPVLLTQLTAPLYAMNPQICITQALSRIDPNAFPAFSQGFDDMLGNNSSLADVRQDFLNACALHNLIPANTVERLLGEAPMQGPPATRYIKQDLLKQCKDNGDKVVTYIEELENLDGNAGAIVAALADFVAHLCETQMSMYLKTLCNALSKKTTALDVILQFTSPASILQPLCQFLDEWHYETDQEYQPVYDEFSAILVLVLAFVYRYELTHDDLGIGHDSFVAQFLERGHRSIAPNELTEEQGKHLGGWLRGLFDADKEGLSNDVFASCRPQEFYLIVPTLFNQTVMACSADVLSLDSVKGGLEYLHETFLLPSLVGGLTWMASHALTQTHQEHDALVQIFHKLIRSAPTSGDAQAMHSTILSIVSARLERCFRTLKQRYPGYSTDIDQLLQAIKPNLHYTRSIFSPAPQLEQWTTATNNTLASSLRHTVQQLSQWATNASIQFNPPSYTHRQIYASVELLGPSKTLGIIVDEVKAQTDAGNGAAALNIGVTLICAPMIKNSVLPVDWVGSSAPVTQPPRSRLNLREVLKFEFDNAASLVSTDQLAAETIVRLHRRVEAQLAIIAQAGLSTANADLTNVGIVQAPGLTSEFDKAMNDAAAASIAAAGADMTDINKQLQQNIDQSLDLGGVGAGLDLSAMGVDAGAGNMSADLGNLPDLDLDMGDMGMGMNMEGDDDWGLDFDNM</sequence>
<comment type="subcellular location">
    <subcellularLocation>
        <location evidence="1 9">Nucleus</location>
    </subcellularLocation>
</comment>
<dbReference type="PANTHER" id="PTHR35784:SF1">
    <property type="entry name" value="MEDIATOR OF RNA POLYMERASE II TRANSCRIPTION SUBUNIT 5"/>
    <property type="match status" value="1"/>
</dbReference>
<keyword evidence="4 9" id="KW-0805">Transcription regulation</keyword>
<evidence type="ECO:0000256" key="7">
    <source>
        <dbReference type="ARBA" id="ARBA00023242"/>
    </source>
</evidence>
<proteinExistence type="inferred from homology"/>
<dbReference type="RefSeq" id="XP_056074762.1">
    <property type="nucleotide sequence ID" value="XM_056211289.1"/>
</dbReference>
<evidence type="ECO:0000256" key="1">
    <source>
        <dbReference type="ARBA" id="ARBA00004123"/>
    </source>
</evidence>
<evidence type="ECO:0000256" key="2">
    <source>
        <dbReference type="ARBA" id="ARBA00008782"/>
    </source>
</evidence>
<comment type="similarity">
    <text evidence="2 9">Belongs to the Mediator complex subunit 5 family.</text>
</comment>
<dbReference type="InterPro" id="IPR014801">
    <property type="entry name" value="Mediator_Med5_fun"/>
</dbReference>
<keyword evidence="5 9" id="KW-0010">Activator</keyword>
<dbReference type="GO" id="GO:0016592">
    <property type="term" value="C:mediator complex"/>
    <property type="evidence" value="ECO:0007669"/>
    <property type="project" value="InterPro"/>
</dbReference>
<protein>
    <recommendedName>
        <fullName evidence="3 9">Mediator of RNA polymerase II transcription subunit 5</fullName>
    </recommendedName>
    <alternativeName>
        <fullName evidence="8 9">Mediator complex subunit 5</fullName>
    </alternativeName>
</protein>
<evidence type="ECO:0000256" key="8">
    <source>
        <dbReference type="ARBA" id="ARBA00031256"/>
    </source>
</evidence>
<evidence type="ECO:0000256" key="9">
    <source>
        <dbReference type="RuleBase" id="RU364142"/>
    </source>
</evidence>
<evidence type="ECO:0000256" key="5">
    <source>
        <dbReference type="ARBA" id="ARBA00023159"/>
    </source>
</evidence>
<evidence type="ECO:0000256" key="10">
    <source>
        <dbReference type="SAM" id="MobiDB-lite"/>
    </source>
</evidence>
<evidence type="ECO:0000313" key="11">
    <source>
        <dbReference type="EMBL" id="KAJ4357903.1"/>
    </source>
</evidence>
<gene>
    <name evidence="11" type="primary">NUT1</name>
    <name evidence="9" type="synonym">MED5</name>
    <name evidence="11" type="ORF">N0V89_002480</name>
</gene>
<evidence type="ECO:0000313" key="12">
    <source>
        <dbReference type="Proteomes" id="UP001140513"/>
    </source>
</evidence>
<comment type="subunit">
    <text evidence="9">Component of the Mediator complex.</text>
</comment>
<keyword evidence="6 9" id="KW-0804">Transcription</keyword>
<feature type="compositionally biased region" description="Polar residues" evidence="10">
    <location>
        <begin position="93"/>
        <end position="108"/>
    </location>
</feature>
<keyword evidence="7 9" id="KW-0539">Nucleus</keyword>
<keyword evidence="12" id="KW-1185">Reference proteome</keyword>
<feature type="region of interest" description="Disordered" evidence="10">
    <location>
        <begin position="92"/>
        <end position="111"/>
    </location>
</feature>
<evidence type="ECO:0000256" key="3">
    <source>
        <dbReference type="ARBA" id="ARBA00020628"/>
    </source>
</evidence>
<evidence type="ECO:0000256" key="6">
    <source>
        <dbReference type="ARBA" id="ARBA00023163"/>
    </source>
</evidence>
<dbReference type="EMBL" id="JAPEUX010000002">
    <property type="protein sequence ID" value="KAJ4357903.1"/>
    <property type="molecule type" value="Genomic_DNA"/>
</dbReference>
<dbReference type="Pfam" id="PF08689">
    <property type="entry name" value="Med5"/>
    <property type="match status" value="1"/>
</dbReference>
<name>A0A9W8XU87_9PLEO</name>
<comment type="caution">
    <text evidence="11">The sequence shown here is derived from an EMBL/GenBank/DDBJ whole genome shotgun (WGS) entry which is preliminary data.</text>
</comment>
<comment type="function">
    <text evidence="9">Component of the Mediator complex, a coactivator involved in the regulated transcription of nearly all RNA polymerase II-dependent genes. Mediator functions as a bridge to convey information from gene-specific regulatory proteins to the basal RNA polymerase II transcription machinery. Mediator is recruited to promoters by direct interactions with regulatory proteins and serves as a scaffold for the assembly of a functional preinitiation complex with RNA polymerase II and the general transcription factors.</text>
</comment>
<dbReference type="GO" id="GO:0006357">
    <property type="term" value="P:regulation of transcription by RNA polymerase II"/>
    <property type="evidence" value="ECO:0007669"/>
    <property type="project" value="InterPro"/>
</dbReference>
<organism evidence="11 12">
    <name type="scientific">Didymosphaeria variabile</name>
    <dbReference type="NCBI Taxonomy" id="1932322"/>
    <lineage>
        <taxon>Eukaryota</taxon>
        <taxon>Fungi</taxon>
        <taxon>Dikarya</taxon>
        <taxon>Ascomycota</taxon>
        <taxon>Pezizomycotina</taxon>
        <taxon>Dothideomycetes</taxon>
        <taxon>Pleosporomycetidae</taxon>
        <taxon>Pleosporales</taxon>
        <taxon>Massarineae</taxon>
        <taxon>Didymosphaeriaceae</taxon>
        <taxon>Didymosphaeria</taxon>
    </lineage>
</organism>
<reference evidence="11" key="1">
    <citation type="submission" date="2022-10" db="EMBL/GenBank/DDBJ databases">
        <title>Tapping the CABI collections for fungal endophytes: first genome assemblies for Collariella, Neodidymelliopsis, Ascochyta clinopodiicola, Didymella pomorum, Didymosphaeria variabile, Neocosmospora piperis and Neocucurbitaria cava.</title>
        <authorList>
            <person name="Hill R."/>
        </authorList>
    </citation>
    <scope>NUCLEOTIDE SEQUENCE</scope>
    <source>
        <strain evidence="11">IMI 356815</strain>
    </source>
</reference>
<dbReference type="PANTHER" id="PTHR35784">
    <property type="entry name" value="MEDIATOR OF RNA POLYMERASE II TRANSCRIPTION SUBUNIT 5"/>
    <property type="match status" value="1"/>
</dbReference>
<accession>A0A9W8XU87</accession>
<dbReference type="Proteomes" id="UP001140513">
    <property type="component" value="Unassembled WGS sequence"/>
</dbReference>
<dbReference type="AlphaFoldDB" id="A0A9W8XU87"/>
<dbReference type="GO" id="GO:0003712">
    <property type="term" value="F:transcription coregulator activity"/>
    <property type="evidence" value="ECO:0007669"/>
    <property type="project" value="InterPro"/>
</dbReference>
<dbReference type="GeneID" id="80906010"/>